<dbReference type="Gene3D" id="1.10.443.10">
    <property type="entry name" value="Intergrase catalytic core"/>
    <property type="match status" value="1"/>
</dbReference>
<protein>
    <submittedName>
        <fullName evidence="7">Transposase B</fullName>
    </submittedName>
</protein>
<evidence type="ECO:0000259" key="4">
    <source>
        <dbReference type="PROSITE" id="PS51898"/>
    </source>
</evidence>
<evidence type="ECO:0000313" key="6">
    <source>
        <dbReference type="EMBL" id="AMM74618.1"/>
    </source>
</evidence>
<name>A0A140GDL1_ENTFL</name>
<gene>
    <name evidence="7" type="primary">tnpB</name>
</gene>
<dbReference type="GO" id="GO:0003677">
    <property type="term" value="F:DNA binding"/>
    <property type="evidence" value="ECO:0007669"/>
    <property type="project" value="UniProtKB-UniRule"/>
</dbReference>
<dbReference type="GO" id="GO:0006310">
    <property type="term" value="P:DNA recombination"/>
    <property type="evidence" value="ECO:0007669"/>
    <property type="project" value="UniProtKB-KW"/>
</dbReference>
<dbReference type="Gene3D" id="1.10.150.130">
    <property type="match status" value="1"/>
</dbReference>
<dbReference type="PANTHER" id="PTHR30349">
    <property type="entry name" value="PHAGE INTEGRASE-RELATED"/>
    <property type="match status" value="1"/>
</dbReference>
<evidence type="ECO:0000256" key="2">
    <source>
        <dbReference type="ARBA" id="ARBA00023172"/>
    </source>
</evidence>
<dbReference type="GeneID" id="86911227"/>
<dbReference type="PROSITE" id="PS51900">
    <property type="entry name" value="CB"/>
    <property type="match status" value="1"/>
</dbReference>
<evidence type="ECO:0000256" key="3">
    <source>
        <dbReference type="PROSITE-ProRule" id="PRU01248"/>
    </source>
</evidence>
<dbReference type="SUPFAM" id="SSF56349">
    <property type="entry name" value="DNA breaking-rejoining enzymes"/>
    <property type="match status" value="1"/>
</dbReference>
<feature type="domain" description="Core-binding (CB)" evidence="5">
    <location>
        <begin position="221"/>
        <end position="307"/>
    </location>
</feature>
<dbReference type="Pfam" id="PF00589">
    <property type="entry name" value="Phage_integrase"/>
    <property type="match status" value="1"/>
</dbReference>
<dbReference type="InterPro" id="IPR011010">
    <property type="entry name" value="DNA_brk_join_enz"/>
</dbReference>
<dbReference type="CDD" id="cd01187">
    <property type="entry name" value="INT_tnpB_C_Tn554"/>
    <property type="match status" value="1"/>
</dbReference>
<dbReference type="PROSITE" id="PS51898">
    <property type="entry name" value="TYR_RECOMBINASE"/>
    <property type="match status" value="1"/>
</dbReference>
<feature type="domain" description="Tyr recombinase" evidence="4">
    <location>
        <begin position="331"/>
        <end position="519"/>
    </location>
</feature>
<dbReference type="InterPro" id="IPR002104">
    <property type="entry name" value="Integrase_catalytic"/>
</dbReference>
<evidence type="ECO:0000256" key="1">
    <source>
        <dbReference type="ARBA" id="ARBA00023125"/>
    </source>
</evidence>
<dbReference type="AlphaFoldDB" id="A0A140GDL1"/>
<evidence type="ECO:0000313" key="7">
    <source>
        <dbReference type="EMBL" id="AMM74653.1"/>
    </source>
</evidence>
<keyword evidence="1 3" id="KW-0238">DNA-binding</keyword>
<dbReference type="EMBL" id="KT862784">
    <property type="protein sequence ID" value="AMM74653.1"/>
    <property type="molecule type" value="Genomic_DNA"/>
</dbReference>
<dbReference type="EMBL" id="KT862781">
    <property type="protein sequence ID" value="AMM74618.1"/>
    <property type="molecule type" value="Genomic_DNA"/>
</dbReference>
<proteinExistence type="predicted"/>
<dbReference type="GO" id="GO:0015074">
    <property type="term" value="P:DNA integration"/>
    <property type="evidence" value="ECO:0007669"/>
    <property type="project" value="InterPro"/>
</dbReference>
<sequence length="639" mass="75184">MTMKFPSVATNRKLIASTEINKKIANMTSVLKGYWAADRWDIRICPHPSAIELSKNPSLRNRWVNFDKVENVWLKTELKYFYYLHLNNGAWNAKSVWIRKGTVISRMMGFLNLKYPNITSITEVPIKKALTEYRTYLTEQKVKTTTTNYKLDVNQQKVTVHANSYYVTHLKQFMEFYEDFYFDGEEWEKDVWNRRKLSLPEDKVNPTSYEYTINFKGFKNNYFKEIVKRYCKLMLNTASFSHVVDIASKLKEFFNFMNKNCEGIQRIHQLTRNEIEQYFNYINLKGLKPSTVTGRISTLDVFFTTIQRYDWKDTPSKILIFQEDYPKVPKALPRYIDEHILEQLNGKLDKLEPYIATMVMVLQECGMRISELCTLKKGSVITDKEGDCFLKYYQWKMKKEHIIPISKEIAALILVQEQRVADELDDGCVYVFPRKDCSPLKQDTFRVKLNELAYEEKITDSNGEIFRFHAHAFRHTVGTRMINNGVPQHIVQKFLGHESPEMTARYAHIFDETLKKEFTKFKETLVTNNGSILDLSEENTEADNTDLQWFKKNINAQALPNGYCRLPVIAGPCPHANACLDCTNFCTSKQFLTEHEEHLERTKEILNRAKQNQWQRQVETNERVKNRLEQIIHSLKETN</sequence>
<dbReference type="InterPro" id="IPR044068">
    <property type="entry name" value="CB"/>
</dbReference>
<dbReference type="InterPro" id="IPR010998">
    <property type="entry name" value="Integrase_recombinase_N"/>
</dbReference>
<organism evidence="7">
    <name type="scientific">Enterococcus faecalis</name>
    <name type="common">Streptococcus faecalis</name>
    <dbReference type="NCBI Taxonomy" id="1351"/>
    <lineage>
        <taxon>Bacteria</taxon>
        <taxon>Bacillati</taxon>
        <taxon>Bacillota</taxon>
        <taxon>Bacilli</taxon>
        <taxon>Lactobacillales</taxon>
        <taxon>Enterococcaceae</taxon>
        <taxon>Enterococcus</taxon>
    </lineage>
</organism>
<reference evidence="7" key="1">
    <citation type="journal article" date="2016" name="J. Antimicrob. Chemother.">
        <title>Genetic environment of the transferable oxazolidinone/phenicol resistance gene optrA in Enterococcus faecalis isolates of human and animal origin.</title>
        <authorList>
            <person name="He T."/>
            <person name="Shen Y."/>
            <person name="Schwarz S."/>
            <person name="Cai J."/>
            <person name="Lv Y."/>
            <person name="Li J."/>
            <person name="Fessler A.T."/>
            <person name="Zhang R."/>
            <person name="Wu C."/>
            <person name="Shen J."/>
            <person name="Wang Y."/>
        </authorList>
    </citation>
    <scope>NUCLEOTIDE SEQUENCE</scope>
    <source>
        <strain evidence="6">E016</strain>
        <strain evidence="7">G20</strain>
    </source>
</reference>
<evidence type="ECO:0000259" key="5">
    <source>
        <dbReference type="PROSITE" id="PS51900"/>
    </source>
</evidence>
<dbReference type="RefSeq" id="WP_000178032.1">
    <property type="nucleotide sequence ID" value="NZ_AP027302.1"/>
</dbReference>
<accession>A0A140GDL1</accession>
<dbReference type="InterPro" id="IPR050090">
    <property type="entry name" value="Tyrosine_recombinase_XerCD"/>
</dbReference>
<keyword evidence="2" id="KW-0233">DNA recombination</keyword>
<dbReference type="InterPro" id="IPR013762">
    <property type="entry name" value="Integrase-like_cat_sf"/>
</dbReference>